<dbReference type="SUPFAM" id="SSF55120">
    <property type="entry name" value="Pseudouridine synthase"/>
    <property type="match status" value="1"/>
</dbReference>
<dbReference type="InterPro" id="IPR001406">
    <property type="entry name" value="PsdUridine_synth_TruA"/>
</dbReference>
<reference evidence="2" key="1">
    <citation type="submission" date="2024-06" db="EMBL/GenBank/DDBJ databases">
        <title>Diversity, functionality, and evolutionary history of bacterial symbionts in false click beetles (Coleoptera, Throscidae).</title>
        <authorList>
            <person name="Wierz J.C."/>
            <person name="Malm H."/>
            <person name="Kaltenpoth M."/>
            <person name="Engl T."/>
        </authorList>
    </citation>
    <scope>NUCLEOTIDE SEQUENCE</scope>
    <source>
        <strain evidence="2">Tser</strain>
    </source>
</reference>
<evidence type="ECO:0000256" key="1">
    <source>
        <dbReference type="ARBA" id="ARBA00023235"/>
    </source>
</evidence>
<evidence type="ECO:0008006" key="3">
    <source>
        <dbReference type="Google" id="ProtNLM"/>
    </source>
</evidence>
<dbReference type="InterPro" id="IPR020094">
    <property type="entry name" value="TruA/RsuA/RluB/E/F_N"/>
</dbReference>
<dbReference type="PANTHER" id="PTHR11142:SF0">
    <property type="entry name" value="TRNA PSEUDOURIDINE SYNTHASE-LIKE 1"/>
    <property type="match status" value="1"/>
</dbReference>
<protein>
    <recommendedName>
        <fullName evidence="3">tRNA pseudouridine synthase</fullName>
    </recommendedName>
</protein>
<accession>A0AAU7QQJ2</accession>
<dbReference type="InterPro" id="IPR020103">
    <property type="entry name" value="PsdUridine_synth_cat_dom_sf"/>
</dbReference>
<dbReference type="PANTHER" id="PTHR11142">
    <property type="entry name" value="PSEUDOURIDYLATE SYNTHASE"/>
    <property type="match status" value="1"/>
</dbReference>
<dbReference type="EMBL" id="CP157893">
    <property type="protein sequence ID" value="XBT18128.1"/>
    <property type="molecule type" value="Genomic_DNA"/>
</dbReference>
<gene>
    <name evidence="2" type="ORF">ABNO52_00720</name>
</gene>
<evidence type="ECO:0000313" key="2">
    <source>
        <dbReference type="EMBL" id="XBT18128.1"/>
    </source>
</evidence>
<dbReference type="GO" id="GO:0003723">
    <property type="term" value="F:RNA binding"/>
    <property type="evidence" value="ECO:0007669"/>
    <property type="project" value="InterPro"/>
</dbReference>
<dbReference type="GO" id="GO:0031119">
    <property type="term" value="P:tRNA pseudouridine synthesis"/>
    <property type="evidence" value="ECO:0007669"/>
    <property type="project" value="TreeGrafter"/>
</dbReference>
<organism evidence="2">
    <name type="scientific">Candidatus Shikimatogenerans sp. Tser</name>
    <dbReference type="NCBI Taxonomy" id="3158568"/>
    <lineage>
        <taxon>Bacteria</taxon>
        <taxon>Pseudomonadati</taxon>
        <taxon>Bacteroidota</taxon>
        <taxon>Flavobacteriia</taxon>
        <taxon>Flavobacteriales</taxon>
        <taxon>Candidatus Shikimatogenerans</taxon>
    </lineage>
</organism>
<sequence length="171" mass="20852">MRYFINIIFNGYNYYGWQKQNNKNTIENILEKKIKYILKKKIKIITCSRTDKLVNSFSLYAHFDIDSYIKNKNIFLKKINNFLPVYIQIKNIFLVKSNIHARYSVLSRTYLYIINFIKNPFLYKKSFFLKKNINYYKLMLITKIIKNIKDFKNFTNKKNIKNTICNIYDIK</sequence>
<dbReference type="AlphaFoldDB" id="A0AAU7QQJ2"/>
<proteinExistence type="predicted"/>
<dbReference type="Gene3D" id="3.30.70.580">
    <property type="entry name" value="Pseudouridine synthase I, catalytic domain, N-terminal subdomain"/>
    <property type="match status" value="1"/>
</dbReference>
<dbReference type="GO" id="GO:0009982">
    <property type="term" value="F:pseudouridine synthase activity"/>
    <property type="evidence" value="ECO:0007669"/>
    <property type="project" value="InterPro"/>
</dbReference>
<keyword evidence="1" id="KW-0413">Isomerase</keyword>
<name>A0AAU7QQJ2_9FLAO</name>
<dbReference type="GO" id="GO:0140098">
    <property type="term" value="F:catalytic activity, acting on RNA"/>
    <property type="evidence" value="ECO:0007669"/>
    <property type="project" value="UniProtKB-ARBA"/>
</dbReference>